<evidence type="ECO:0000313" key="5">
    <source>
        <dbReference type="Proteomes" id="UP001189429"/>
    </source>
</evidence>
<keyword evidence="2" id="KW-1133">Transmembrane helix</keyword>
<feature type="compositionally biased region" description="Low complexity" evidence="1">
    <location>
        <begin position="373"/>
        <end position="395"/>
    </location>
</feature>
<evidence type="ECO:0000256" key="2">
    <source>
        <dbReference type="SAM" id="Phobius"/>
    </source>
</evidence>
<feature type="region of interest" description="Disordered" evidence="1">
    <location>
        <begin position="370"/>
        <end position="409"/>
    </location>
</feature>
<keyword evidence="2" id="KW-0472">Membrane</keyword>
<gene>
    <name evidence="4" type="ORF">PCOR1329_LOCUS28312</name>
</gene>
<sequence>MRLPPPRTRRGCLFCLCAAAPLGGGRGVLEGACGEGWQLEAVARECEAVAARPRGADAPAAAPSARGRRLRERQGAPISVEVFFLATCPRCYHFVHNSLLPFLDAGLPGDGVVVTLLPLLKGMSSSDSCRITDACSLSLAPLCALKEALPMPAPADSEALRRGAGFVECDLGLTAMVLLGRDEDATETCSKQAGIPWSGEGGLQACFEGREAFDIMYSTDYADSVVAAMHRLTDAKFTEPPSMPWVFIDGQLFTCEESGSCSSAPGFQKSGERDQGSGTLLELVCGMIGDGRGQEQCAKVKKPPKSHAAEEDVRPQPAQIAQCESCFAVGGPRWGLLRGQGGAVLAALALAAAALGLAAAAGLALRLARRRPPAASGPTAPGAAAAAREGATLLAESQPSQAEGCREGP</sequence>
<keyword evidence="5" id="KW-1185">Reference proteome</keyword>
<evidence type="ECO:0000313" key="4">
    <source>
        <dbReference type="EMBL" id="CAK0829321.1"/>
    </source>
</evidence>
<evidence type="ECO:0000256" key="3">
    <source>
        <dbReference type="SAM" id="SignalP"/>
    </source>
</evidence>
<evidence type="ECO:0000256" key="1">
    <source>
        <dbReference type="SAM" id="MobiDB-lite"/>
    </source>
</evidence>
<keyword evidence="2" id="KW-0812">Transmembrane</keyword>
<proteinExistence type="predicted"/>
<keyword evidence="3" id="KW-0732">Signal</keyword>
<name>A0ABN9SD96_9DINO</name>
<dbReference type="Proteomes" id="UP001189429">
    <property type="component" value="Unassembled WGS sequence"/>
</dbReference>
<comment type="caution">
    <text evidence="4">The sequence shown here is derived from an EMBL/GenBank/DDBJ whole genome shotgun (WGS) entry which is preliminary data.</text>
</comment>
<feature type="signal peptide" evidence="3">
    <location>
        <begin position="1"/>
        <end position="27"/>
    </location>
</feature>
<feature type="transmembrane region" description="Helical" evidence="2">
    <location>
        <begin position="343"/>
        <end position="365"/>
    </location>
</feature>
<evidence type="ECO:0008006" key="6">
    <source>
        <dbReference type="Google" id="ProtNLM"/>
    </source>
</evidence>
<feature type="chain" id="PRO_5046179732" description="Thiol oxidase" evidence="3">
    <location>
        <begin position="28"/>
        <end position="409"/>
    </location>
</feature>
<dbReference type="EMBL" id="CAUYUJ010010423">
    <property type="protein sequence ID" value="CAK0829321.1"/>
    <property type="molecule type" value="Genomic_DNA"/>
</dbReference>
<reference evidence="4" key="1">
    <citation type="submission" date="2023-10" db="EMBL/GenBank/DDBJ databases">
        <authorList>
            <person name="Chen Y."/>
            <person name="Shah S."/>
            <person name="Dougan E. K."/>
            <person name="Thang M."/>
            <person name="Chan C."/>
        </authorList>
    </citation>
    <scope>NUCLEOTIDE SEQUENCE [LARGE SCALE GENOMIC DNA]</scope>
</reference>
<organism evidence="4 5">
    <name type="scientific">Prorocentrum cordatum</name>
    <dbReference type="NCBI Taxonomy" id="2364126"/>
    <lineage>
        <taxon>Eukaryota</taxon>
        <taxon>Sar</taxon>
        <taxon>Alveolata</taxon>
        <taxon>Dinophyceae</taxon>
        <taxon>Prorocentrales</taxon>
        <taxon>Prorocentraceae</taxon>
        <taxon>Prorocentrum</taxon>
    </lineage>
</organism>
<accession>A0ABN9SD96</accession>
<protein>
    <recommendedName>
        <fullName evidence="6">Thiol oxidase</fullName>
    </recommendedName>
</protein>